<sequence length="166" mass="19129">MHGISQFIPSRLRICRNYRHVFPAFNSYTYKFQVLANEIKVIENNREYSTQIFYKYGVKSLYSINPLLPKFRNTSSSAADATGTHVKRRSRKWKYVLGLGGLLGGIFFYYTSEDDDETDEPTTCGLRAPSKPSDITKDWIEYMLTEHENQNSKGSKVVVNSFDLSN</sequence>
<evidence type="ECO:0000256" key="1">
    <source>
        <dbReference type="SAM" id="Phobius"/>
    </source>
</evidence>
<dbReference type="Proteomes" id="UP001497623">
    <property type="component" value="Unassembled WGS sequence"/>
</dbReference>
<comment type="caution">
    <text evidence="2">The sequence shown here is derived from an EMBL/GenBank/DDBJ whole genome shotgun (WGS) entry which is preliminary data.</text>
</comment>
<evidence type="ECO:0000313" key="3">
    <source>
        <dbReference type="Proteomes" id="UP001497623"/>
    </source>
</evidence>
<protein>
    <submittedName>
        <fullName evidence="2">Uncharacterized protein</fullName>
    </submittedName>
</protein>
<proteinExistence type="predicted"/>
<accession>A0AAV2RK80</accession>
<evidence type="ECO:0000313" key="2">
    <source>
        <dbReference type="EMBL" id="CAL4129267.1"/>
    </source>
</evidence>
<gene>
    <name evidence="2" type="ORF">MNOR_LOCUS26274</name>
</gene>
<dbReference type="EMBL" id="CAXKWB010026003">
    <property type="protein sequence ID" value="CAL4129267.1"/>
    <property type="molecule type" value="Genomic_DNA"/>
</dbReference>
<organism evidence="2 3">
    <name type="scientific">Meganyctiphanes norvegica</name>
    <name type="common">Northern krill</name>
    <name type="synonym">Thysanopoda norvegica</name>
    <dbReference type="NCBI Taxonomy" id="48144"/>
    <lineage>
        <taxon>Eukaryota</taxon>
        <taxon>Metazoa</taxon>
        <taxon>Ecdysozoa</taxon>
        <taxon>Arthropoda</taxon>
        <taxon>Crustacea</taxon>
        <taxon>Multicrustacea</taxon>
        <taxon>Malacostraca</taxon>
        <taxon>Eumalacostraca</taxon>
        <taxon>Eucarida</taxon>
        <taxon>Euphausiacea</taxon>
        <taxon>Euphausiidae</taxon>
        <taxon>Meganyctiphanes</taxon>
    </lineage>
</organism>
<dbReference type="AlphaFoldDB" id="A0AAV2RK80"/>
<feature type="transmembrane region" description="Helical" evidence="1">
    <location>
        <begin position="95"/>
        <end position="112"/>
    </location>
</feature>
<reference evidence="2 3" key="1">
    <citation type="submission" date="2024-05" db="EMBL/GenBank/DDBJ databases">
        <authorList>
            <person name="Wallberg A."/>
        </authorList>
    </citation>
    <scope>NUCLEOTIDE SEQUENCE [LARGE SCALE GENOMIC DNA]</scope>
</reference>
<keyword evidence="1" id="KW-0472">Membrane</keyword>
<feature type="non-terminal residue" evidence="2">
    <location>
        <position position="166"/>
    </location>
</feature>
<keyword evidence="3" id="KW-1185">Reference proteome</keyword>
<keyword evidence="1" id="KW-1133">Transmembrane helix</keyword>
<keyword evidence="1" id="KW-0812">Transmembrane</keyword>
<name>A0AAV2RK80_MEGNR</name>